<keyword evidence="2" id="KW-1185">Reference proteome</keyword>
<dbReference type="Proteomes" id="UP000886501">
    <property type="component" value="Unassembled WGS sequence"/>
</dbReference>
<name>A0ACB6ZD07_THEGA</name>
<evidence type="ECO:0000313" key="1">
    <source>
        <dbReference type="EMBL" id="KAF9647447.1"/>
    </source>
</evidence>
<sequence>MDCTIEPSYGCLVIHGPDFEAAIYALSPKGVDPVVILPTLLADKTFFPLSRIKRLEFTQHDVSICFPLAEFRNLEVLGLDDCWEELVFSVLQPSTDHIPCPHLRELIIRPSEDRDFPSACLVQLVKARKEAGCAFRKVTMDPEPETIPQETIAMLREYVEELDFS</sequence>
<dbReference type="EMBL" id="MU118033">
    <property type="protein sequence ID" value="KAF9647447.1"/>
    <property type="molecule type" value="Genomic_DNA"/>
</dbReference>
<organism evidence="1 2">
    <name type="scientific">Thelephora ganbajun</name>
    <name type="common">Ganba fungus</name>
    <dbReference type="NCBI Taxonomy" id="370292"/>
    <lineage>
        <taxon>Eukaryota</taxon>
        <taxon>Fungi</taxon>
        <taxon>Dikarya</taxon>
        <taxon>Basidiomycota</taxon>
        <taxon>Agaricomycotina</taxon>
        <taxon>Agaricomycetes</taxon>
        <taxon>Thelephorales</taxon>
        <taxon>Thelephoraceae</taxon>
        <taxon>Thelephora</taxon>
    </lineage>
</organism>
<proteinExistence type="predicted"/>
<protein>
    <submittedName>
        <fullName evidence="1">Uncharacterized protein</fullName>
    </submittedName>
</protein>
<reference evidence="1" key="2">
    <citation type="journal article" date="2020" name="Nat. Commun.">
        <title>Large-scale genome sequencing of mycorrhizal fungi provides insights into the early evolution of symbiotic traits.</title>
        <authorList>
            <person name="Miyauchi S."/>
            <person name="Kiss E."/>
            <person name="Kuo A."/>
            <person name="Drula E."/>
            <person name="Kohler A."/>
            <person name="Sanchez-Garcia M."/>
            <person name="Morin E."/>
            <person name="Andreopoulos B."/>
            <person name="Barry K.W."/>
            <person name="Bonito G."/>
            <person name="Buee M."/>
            <person name="Carver A."/>
            <person name="Chen C."/>
            <person name="Cichocki N."/>
            <person name="Clum A."/>
            <person name="Culley D."/>
            <person name="Crous P.W."/>
            <person name="Fauchery L."/>
            <person name="Girlanda M."/>
            <person name="Hayes R.D."/>
            <person name="Keri Z."/>
            <person name="LaButti K."/>
            <person name="Lipzen A."/>
            <person name="Lombard V."/>
            <person name="Magnuson J."/>
            <person name="Maillard F."/>
            <person name="Murat C."/>
            <person name="Nolan M."/>
            <person name="Ohm R.A."/>
            <person name="Pangilinan J."/>
            <person name="Pereira M.F."/>
            <person name="Perotto S."/>
            <person name="Peter M."/>
            <person name="Pfister S."/>
            <person name="Riley R."/>
            <person name="Sitrit Y."/>
            <person name="Stielow J.B."/>
            <person name="Szollosi G."/>
            <person name="Zifcakova L."/>
            <person name="Stursova M."/>
            <person name="Spatafora J.W."/>
            <person name="Tedersoo L."/>
            <person name="Vaario L.M."/>
            <person name="Yamada A."/>
            <person name="Yan M."/>
            <person name="Wang P."/>
            <person name="Xu J."/>
            <person name="Bruns T."/>
            <person name="Baldrian P."/>
            <person name="Vilgalys R."/>
            <person name="Dunand C."/>
            <person name="Henrissat B."/>
            <person name="Grigoriev I.V."/>
            <person name="Hibbett D."/>
            <person name="Nagy L.G."/>
            <person name="Martin F.M."/>
        </authorList>
    </citation>
    <scope>NUCLEOTIDE SEQUENCE</scope>
    <source>
        <strain evidence="1">P2</strain>
    </source>
</reference>
<reference evidence="1" key="1">
    <citation type="submission" date="2019-10" db="EMBL/GenBank/DDBJ databases">
        <authorList>
            <consortium name="DOE Joint Genome Institute"/>
            <person name="Kuo A."/>
            <person name="Miyauchi S."/>
            <person name="Kiss E."/>
            <person name="Drula E."/>
            <person name="Kohler A."/>
            <person name="Sanchez-Garcia M."/>
            <person name="Andreopoulos B."/>
            <person name="Barry K.W."/>
            <person name="Bonito G."/>
            <person name="Buee M."/>
            <person name="Carver A."/>
            <person name="Chen C."/>
            <person name="Cichocki N."/>
            <person name="Clum A."/>
            <person name="Culley D."/>
            <person name="Crous P.W."/>
            <person name="Fauchery L."/>
            <person name="Girlanda M."/>
            <person name="Hayes R."/>
            <person name="Keri Z."/>
            <person name="Labutti K."/>
            <person name="Lipzen A."/>
            <person name="Lombard V."/>
            <person name="Magnuson J."/>
            <person name="Maillard F."/>
            <person name="Morin E."/>
            <person name="Murat C."/>
            <person name="Nolan M."/>
            <person name="Ohm R."/>
            <person name="Pangilinan J."/>
            <person name="Pereira M."/>
            <person name="Perotto S."/>
            <person name="Peter M."/>
            <person name="Riley R."/>
            <person name="Sitrit Y."/>
            <person name="Stielow B."/>
            <person name="Szollosi G."/>
            <person name="Zifcakova L."/>
            <person name="Stursova M."/>
            <person name="Spatafora J.W."/>
            <person name="Tedersoo L."/>
            <person name="Vaario L.-M."/>
            <person name="Yamada A."/>
            <person name="Yan M."/>
            <person name="Wang P."/>
            <person name="Xu J."/>
            <person name="Bruns T."/>
            <person name="Baldrian P."/>
            <person name="Vilgalys R."/>
            <person name="Henrissat B."/>
            <person name="Grigoriev I.V."/>
            <person name="Hibbett D."/>
            <person name="Nagy L.G."/>
            <person name="Martin F.M."/>
        </authorList>
    </citation>
    <scope>NUCLEOTIDE SEQUENCE</scope>
    <source>
        <strain evidence="1">P2</strain>
    </source>
</reference>
<comment type="caution">
    <text evidence="1">The sequence shown here is derived from an EMBL/GenBank/DDBJ whole genome shotgun (WGS) entry which is preliminary data.</text>
</comment>
<accession>A0ACB6ZD07</accession>
<evidence type="ECO:0000313" key="2">
    <source>
        <dbReference type="Proteomes" id="UP000886501"/>
    </source>
</evidence>
<gene>
    <name evidence="1" type="ORF">BDM02DRAFT_3117019</name>
</gene>